<dbReference type="CDD" id="cd06257">
    <property type="entry name" value="DnaJ"/>
    <property type="match status" value="1"/>
</dbReference>
<feature type="compositionally biased region" description="Pro residues" evidence="2">
    <location>
        <begin position="178"/>
        <end position="197"/>
    </location>
</feature>
<keyword evidence="6" id="KW-1185">Reference proteome</keyword>
<evidence type="ECO:0000313" key="5">
    <source>
        <dbReference type="EMBL" id="NJQ07970.1"/>
    </source>
</evidence>
<dbReference type="InterPro" id="IPR011990">
    <property type="entry name" value="TPR-like_helical_dom_sf"/>
</dbReference>
<dbReference type="Proteomes" id="UP000578686">
    <property type="component" value="Unassembled WGS sequence"/>
</dbReference>
<keyword evidence="3" id="KW-1133">Transmembrane helix</keyword>
<dbReference type="InterPro" id="IPR001623">
    <property type="entry name" value="DnaJ_domain"/>
</dbReference>
<dbReference type="SUPFAM" id="SSF46565">
    <property type="entry name" value="Chaperone J-domain"/>
    <property type="match status" value="1"/>
</dbReference>
<dbReference type="InterPro" id="IPR019734">
    <property type="entry name" value="TPR_rpt"/>
</dbReference>
<feature type="transmembrane region" description="Helical" evidence="3">
    <location>
        <begin position="419"/>
        <end position="449"/>
    </location>
</feature>
<keyword evidence="3" id="KW-0812">Transmembrane</keyword>
<gene>
    <name evidence="5" type="ORF">HCN56_20880</name>
</gene>
<sequence length="477" mass="51981">MRAGEPTDHYRLLGLDPGATAAQIAERLRAEHRSWQRLTSHPDLDRRQLAEQRIRDLALARTALTDPERRAAYDGELAARAAAERRTAEREFAARAAAHREAAQREAAERRAAEAAAAERAAVERHRAQRAAAAHRPTAPPVPPTPPSVAPDAVDRRIDGPAASVVRPRTEPADIAAPTPPSAPPAPPEAPPAPPGPGVGAAVAPQPIPVLLREAREALAAGDFGTTWRRSREACDAGEDSAEVWQLQGRAELGRGRREQAALALRQAVRRAPEDATGHFWLGRAHLSLHDWGAALVAFRETERLSPGEGAFHIALVHLEGGSPEEAVPVLEELLAERPDDVTVRYHLVHALLRASQRVPGVRGAEDHTVTEQGEIDRMRPLLERAAGIVADEGQREDVERDLRYLEWCENRHPARPSWLAPGMLVSAVLLIAALLVHPLVFAAVLVGLPFAWYRAIRRPGWWINARAARWDGHTGG</sequence>
<dbReference type="Gene3D" id="1.10.287.110">
    <property type="entry name" value="DnaJ domain"/>
    <property type="match status" value="1"/>
</dbReference>
<feature type="domain" description="J" evidence="4">
    <location>
        <begin position="8"/>
        <end position="77"/>
    </location>
</feature>
<evidence type="ECO:0000256" key="2">
    <source>
        <dbReference type="SAM" id="MobiDB-lite"/>
    </source>
</evidence>
<dbReference type="InterPro" id="IPR036869">
    <property type="entry name" value="J_dom_sf"/>
</dbReference>
<dbReference type="SUPFAM" id="SSF48452">
    <property type="entry name" value="TPR-like"/>
    <property type="match status" value="1"/>
</dbReference>
<evidence type="ECO:0000313" key="6">
    <source>
        <dbReference type="Proteomes" id="UP000578686"/>
    </source>
</evidence>
<evidence type="ECO:0000256" key="1">
    <source>
        <dbReference type="PROSITE-ProRule" id="PRU00339"/>
    </source>
</evidence>
<reference evidence="5 6" key="1">
    <citation type="submission" date="2020-03" db="EMBL/GenBank/DDBJ databases">
        <title>Draft genome of Streptomyces sp. ventii, isolated from the Axial Seamount in the Pacific Ocean, and resequencing of the two type strains Streptomyces lonarensis strain NCL 716 and Streptomyces bohaiensis strain 11A07.</title>
        <authorList>
            <person name="Loughran R.M."/>
            <person name="Pfannmuller K.M."/>
            <person name="Wasson B.J."/>
            <person name="Deadmond M.C."/>
            <person name="Paddock B.E."/>
            <person name="Koyack M.J."/>
            <person name="Gallegos D.A."/>
            <person name="Mitchell E.A."/>
            <person name="Ushijima B."/>
            <person name="Saw J.H."/>
            <person name="Mcphail K.L."/>
            <person name="Videau P."/>
        </authorList>
    </citation>
    <scope>NUCLEOTIDE SEQUENCE [LARGE SCALE GENOMIC DNA]</scope>
    <source>
        <strain evidence="5 6">NCL716</strain>
    </source>
</reference>
<feature type="compositionally biased region" description="Basic and acidic residues" evidence="2">
    <location>
        <begin position="94"/>
        <end position="113"/>
    </location>
</feature>
<dbReference type="SMART" id="SM00028">
    <property type="entry name" value="TPR"/>
    <property type="match status" value="2"/>
</dbReference>
<dbReference type="RefSeq" id="WP_167973423.1">
    <property type="nucleotide sequence ID" value="NZ_JAAVJD010000222.1"/>
</dbReference>
<keyword evidence="3" id="KW-0472">Membrane</keyword>
<organism evidence="5 6">
    <name type="scientific">Streptomyces lonarensis</name>
    <dbReference type="NCBI Taxonomy" id="700599"/>
    <lineage>
        <taxon>Bacteria</taxon>
        <taxon>Bacillati</taxon>
        <taxon>Actinomycetota</taxon>
        <taxon>Actinomycetes</taxon>
        <taxon>Kitasatosporales</taxon>
        <taxon>Streptomycetaceae</taxon>
        <taxon>Streptomyces</taxon>
    </lineage>
</organism>
<proteinExistence type="predicted"/>
<evidence type="ECO:0000259" key="4">
    <source>
        <dbReference type="PROSITE" id="PS50076"/>
    </source>
</evidence>
<evidence type="ECO:0000256" key="3">
    <source>
        <dbReference type="SAM" id="Phobius"/>
    </source>
</evidence>
<dbReference type="AlphaFoldDB" id="A0A7X6D4E0"/>
<dbReference type="EMBL" id="JAAVJD010000222">
    <property type="protein sequence ID" value="NJQ07970.1"/>
    <property type="molecule type" value="Genomic_DNA"/>
</dbReference>
<feature type="repeat" description="TPR" evidence="1">
    <location>
        <begin position="242"/>
        <end position="275"/>
    </location>
</feature>
<feature type="region of interest" description="Disordered" evidence="2">
    <location>
        <begin position="94"/>
        <end position="202"/>
    </location>
</feature>
<protein>
    <submittedName>
        <fullName evidence="5">Tetratricopeptide repeat protein</fullName>
    </submittedName>
</protein>
<dbReference type="Pfam" id="PF13432">
    <property type="entry name" value="TPR_16"/>
    <property type="match status" value="2"/>
</dbReference>
<feature type="compositionally biased region" description="Pro residues" evidence="2">
    <location>
        <begin position="138"/>
        <end position="149"/>
    </location>
</feature>
<dbReference type="PROSITE" id="PS50005">
    <property type="entry name" value="TPR"/>
    <property type="match status" value="1"/>
</dbReference>
<dbReference type="Pfam" id="PF00226">
    <property type="entry name" value="DnaJ"/>
    <property type="match status" value="1"/>
</dbReference>
<dbReference type="PROSITE" id="PS50076">
    <property type="entry name" value="DNAJ_2"/>
    <property type="match status" value="1"/>
</dbReference>
<keyword evidence="1" id="KW-0802">TPR repeat</keyword>
<comment type="caution">
    <text evidence="5">The sequence shown here is derived from an EMBL/GenBank/DDBJ whole genome shotgun (WGS) entry which is preliminary data.</text>
</comment>
<name>A0A7X6D4E0_9ACTN</name>
<dbReference type="Gene3D" id="1.25.40.10">
    <property type="entry name" value="Tetratricopeptide repeat domain"/>
    <property type="match status" value="1"/>
</dbReference>
<accession>A0A7X6D4E0</accession>